<sequence length="994" mass="108318">MASRHTAIAWRAIVGVALGIAIMLPTATAGAAPLDAPIDTPEQSEQAWTGSASNPYGGQDYYVDSQQGDDANAGTDVSAPWKTLGKVNETVFRPGDRILLKAGSSWQNQQLWPKGSGVDGKPISIGAYGEATASRPYIATNGNVESPFSGGIGTGNPVKNPDKVGTTGAIVLRNQQYWEISDVQLSNDDDFAVDKTNEDGTVWDGISISVNADLLEREGVNDPASTVMRHFRISNVYVHNLDSPSTWQKIYAAGVNFQVFGSKNHQEYERMAGGYRFDDISIENNVFDNVDLNAIQVGFNWFGDGTGETDANGKWHDGWEHLWVRTHNQYTTNVAIRHNYMHSIGQGAIQVGDVRNGVMEYNTVNGYLKRYDVQSCAIYAYASADIVMRYNEVFDGAATTWDGTPWDFEYNDFNVIYEHNYSHDNGAGWFAYMGNTDKAIARYNLSVNDNGTMIREFMSSNYSPTWFTNNVIVYDGGSTGSGNTKSAFHNDSFKDTLYFVNNVFYNTNTNSATRWHDPKNGSESAKDISKAIFRNNVFYEASGKRGEGEPENINGITDEPRFQGFAGDSSVLTGLVNKTDPEASITSAAKLFTPSNDSPLLNAGLYNEAMGQKDILGGDVFHGLAPEIGIVERTDIGGKNTNPVEENIKPVQGNLALGKTVIASSTHPNGKFPASNITDGKVGTRWAAADGPDYPVTLDIDFGKTVTVNRLDITEFTEVSSDPGNHPEWATHHRVQRYSLWRWDEESSDWVKFHDSDQGLPDDTTSVTFADQTTSKIRLQIDAVYDNVDMYQGKPGSPTVSEIAAYRTASPQSLKLVASLPRDGYNLAQNAGVDTNQVSWLVSGDHLAESMLRIMQPNGNEGPLLRRDTDYTVREENNGQWRVALAEPLARSLPVNYPKGMNGQSGAYGLRLTSDSGSTLDLTLKIINTPVGSMKPGGGETPNPGGNGTTTPGEGSGSPGGNRREEPNLAAPVRDVFRRTAMAPIPRRSSPIPV</sequence>
<comment type="caution">
    <text evidence="4">The sequence shown here is derived from an EMBL/GenBank/DDBJ whole genome shotgun (WGS) entry which is preliminary data.</text>
</comment>
<evidence type="ECO:0000259" key="3">
    <source>
        <dbReference type="Pfam" id="PF00754"/>
    </source>
</evidence>
<protein>
    <submittedName>
        <fullName evidence="4">F5/8 type C domain protein</fullName>
    </submittedName>
</protein>
<evidence type="ECO:0000313" key="4">
    <source>
        <dbReference type="EMBL" id="VWQ37057.1"/>
    </source>
</evidence>
<feature type="region of interest" description="Disordered" evidence="1">
    <location>
        <begin position="929"/>
        <end position="994"/>
    </location>
</feature>
<dbReference type="RefSeq" id="WP_174773092.1">
    <property type="nucleotide sequence ID" value="NZ_CABWKH010000025.1"/>
</dbReference>
<dbReference type="Pfam" id="PF00754">
    <property type="entry name" value="F5_F8_type_C"/>
    <property type="match status" value="1"/>
</dbReference>
<gene>
    <name evidence="4" type="ORF">BIFLH23_01655</name>
</gene>
<dbReference type="InterPro" id="IPR008979">
    <property type="entry name" value="Galactose-bd-like_sf"/>
</dbReference>
<dbReference type="SUPFAM" id="SSF49785">
    <property type="entry name" value="Galactose-binding domain-like"/>
    <property type="match status" value="1"/>
</dbReference>
<dbReference type="Gene3D" id="2.60.120.260">
    <property type="entry name" value="Galactose-binding domain-like"/>
    <property type="match status" value="1"/>
</dbReference>
<feature type="chain" id="PRO_5035934248" evidence="2">
    <location>
        <begin position="32"/>
        <end position="994"/>
    </location>
</feature>
<feature type="signal peptide" evidence="2">
    <location>
        <begin position="1"/>
        <end position="31"/>
    </location>
</feature>
<dbReference type="EMBL" id="CABWKH010000025">
    <property type="protein sequence ID" value="VWQ37057.1"/>
    <property type="molecule type" value="Genomic_DNA"/>
</dbReference>
<dbReference type="InterPro" id="IPR012334">
    <property type="entry name" value="Pectin_lyas_fold"/>
</dbReference>
<evidence type="ECO:0000256" key="1">
    <source>
        <dbReference type="SAM" id="MobiDB-lite"/>
    </source>
</evidence>
<proteinExistence type="predicted"/>
<dbReference type="Gene3D" id="2.160.20.10">
    <property type="entry name" value="Single-stranded right-handed beta-helix, Pectin lyase-like"/>
    <property type="match status" value="1"/>
</dbReference>
<keyword evidence="2" id="KW-0732">Signal</keyword>
<feature type="compositionally biased region" description="Gly residues" evidence="1">
    <location>
        <begin position="935"/>
        <end position="960"/>
    </location>
</feature>
<reference evidence="4 5" key="1">
    <citation type="submission" date="2019-10" db="EMBL/GenBank/DDBJ databases">
        <authorList>
            <consortium name="Melissa Lawson"/>
            <person name="O'neill I."/>
        </authorList>
    </citation>
    <scope>NUCLEOTIDE SEQUENCE [LARGE SCALE GENOMIC DNA]</scope>
    <source>
        <strain evidence="4">LH_23</strain>
    </source>
</reference>
<evidence type="ECO:0000256" key="2">
    <source>
        <dbReference type="SAM" id="SignalP"/>
    </source>
</evidence>
<name>A0A8U0LHX8_BIFLI</name>
<feature type="region of interest" description="Disordered" evidence="1">
    <location>
        <begin position="34"/>
        <end position="78"/>
    </location>
</feature>
<feature type="compositionally biased region" description="Polar residues" evidence="1">
    <location>
        <begin position="41"/>
        <end position="56"/>
    </location>
</feature>
<dbReference type="AlphaFoldDB" id="A0A8U0LHX8"/>
<evidence type="ECO:0000313" key="5">
    <source>
        <dbReference type="Proteomes" id="UP000494246"/>
    </source>
</evidence>
<organism evidence="4 5">
    <name type="scientific">Bifidobacterium longum subsp. infantis</name>
    <dbReference type="NCBI Taxonomy" id="1682"/>
    <lineage>
        <taxon>Bacteria</taxon>
        <taxon>Bacillati</taxon>
        <taxon>Actinomycetota</taxon>
        <taxon>Actinomycetes</taxon>
        <taxon>Bifidobacteriales</taxon>
        <taxon>Bifidobacteriaceae</taxon>
        <taxon>Bifidobacterium</taxon>
    </lineage>
</organism>
<dbReference type="InterPro" id="IPR011050">
    <property type="entry name" value="Pectin_lyase_fold/virulence"/>
</dbReference>
<feature type="domain" description="F5/8 type C" evidence="3">
    <location>
        <begin position="662"/>
        <end position="783"/>
    </location>
</feature>
<dbReference type="SUPFAM" id="SSF51126">
    <property type="entry name" value="Pectin lyase-like"/>
    <property type="match status" value="1"/>
</dbReference>
<accession>A0A8U0LHX8</accession>
<dbReference type="InterPro" id="IPR000421">
    <property type="entry name" value="FA58C"/>
</dbReference>
<dbReference type="Proteomes" id="UP000494246">
    <property type="component" value="Unassembled WGS sequence"/>
</dbReference>